<feature type="transmembrane region" description="Helical" evidence="1">
    <location>
        <begin position="409"/>
        <end position="429"/>
    </location>
</feature>
<reference evidence="3" key="2">
    <citation type="submission" date="2019-11" db="UniProtKB">
        <authorList>
            <consortium name="WormBaseParasite"/>
        </authorList>
    </citation>
    <scope>IDENTIFICATION</scope>
    <source>
        <strain evidence="3">Puerto Rican</strain>
    </source>
</reference>
<keyword evidence="1" id="KW-0472">Membrane</keyword>
<keyword evidence="1" id="KW-1133">Transmembrane helix</keyword>
<sequence>MLNTLHFNVLMIWFYLMNLLYFNHSTIKILNTDIDETFSQIDHYYYSEFVRFNQSIPVIFDDIKKPNHLFKPWTFKTLFPLPYFGNRYHLVTIFPQGVLGIGPETEKPDSGNIIQVFDGEDGYNEVQRKDSNEFIAIKWVRLNTRNSKEYQYRTNISIYFLLINENHHFHILNFTVQIVCIFYSNGNISIYYEKISNEIGRNSSIKLVHESPNEDNDYGKKEILSSYPTESGLLVEFTPISNCMEYKFCEDCTKEYTFGRKCHWCPIFNTCRHFRDIDMETLLGKDCAIQQIGICSSSTDRMVEHISTEEPTVKHSDETINFITLTSDMVTVESDTTENITTSQVLINTDELNKTNEPSANDHQTTHMITKVTEDIPVTSKHLLLSREILQMYSITFINDVSIRLCIRLLMPFIILIFISSTVFLVWIIRIRRRNDMKN</sequence>
<accession>A0A5K4FDI0</accession>
<protein>
    <submittedName>
        <fullName evidence="3">Plexin domain-containing protein</fullName>
    </submittedName>
</protein>
<dbReference type="WBParaSite" id="Smp_345200.1">
    <property type="protein sequence ID" value="Smp_345200.1"/>
    <property type="gene ID" value="Smp_345200"/>
</dbReference>
<dbReference type="AlphaFoldDB" id="A0A5K4FDI0"/>
<dbReference type="InParanoid" id="A0A5K4FDI0"/>
<dbReference type="Proteomes" id="UP000008854">
    <property type="component" value="Unassembled WGS sequence"/>
</dbReference>
<keyword evidence="2" id="KW-1185">Reference proteome</keyword>
<reference evidence="2" key="1">
    <citation type="journal article" date="2012" name="PLoS Negl. Trop. Dis.">
        <title>A systematically improved high quality genome and transcriptome of the human blood fluke Schistosoma mansoni.</title>
        <authorList>
            <person name="Protasio A.V."/>
            <person name="Tsai I.J."/>
            <person name="Babbage A."/>
            <person name="Nichol S."/>
            <person name="Hunt M."/>
            <person name="Aslett M.A."/>
            <person name="De Silva N."/>
            <person name="Velarde G.S."/>
            <person name="Anderson T.J."/>
            <person name="Clark R.C."/>
            <person name="Davidson C."/>
            <person name="Dillon G.P."/>
            <person name="Holroyd N.E."/>
            <person name="LoVerde P.T."/>
            <person name="Lloyd C."/>
            <person name="McQuillan J."/>
            <person name="Oliveira G."/>
            <person name="Otto T.D."/>
            <person name="Parker-Manuel S.J."/>
            <person name="Quail M.A."/>
            <person name="Wilson R.A."/>
            <person name="Zerlotini A."/>
            <person name="Dunne D.W."/>
            <person name="Berriman M."/>
        </authorList>
    </citation>
    <scope>NUCLEOTIDE SEQUENCE [LARGE SCALE GENOMIC DNA]</scope>
    <source>
        <strain evidence="2">Puerto Rican</strain>
    </source>
</reference>
<proteinExistence type="predicted"/>
<evidence type="ECO:0000313" key="3">
    <source>
        <dbReference type="WBParaSite" id="Smp_345200.1"/>
    </source>
</evidence>
<keyword evidence="1" id="KW-0812">Transmembrane</keyword>
<organism evidence="2 3">
    <name type="scientific">Schistosoma mansoni</name>
    <name type="common">Blood fluke</name>
    <dbReference type="NCBI Taxonomy" id="6183"/>
    <lineage>
        <taxon>Eukaryota</taxon>
        <taxon>Metazoa</taxon>
        <taxon>Spiralia</taxon>
        <taxon>Lophotrochozoa</taxon>
        <taxon>Platyhelminthes</taxon>
        <taxon>Trematoda</taxon>
        <taxon>Digenea</taxon>
        <taxon>Strigeidida</taxon>
        <taxon>Schistosomatoidea</taxon>
        <taxon>Schistosomatidae</taxon>
        <taxon>Schistosoma</taxon>
    </lineage>
</organism>
<feature type="transmembrane region" description="Helical" evidence="1">
    <location>
        <begin position="7"/>
        <end position="24"/>
    </location>
</feature>
<evidence type="ECO:0000313" key="2">
    <source>
        <dbReference type="Proteomes" id="UP000008854"/>
    </source>
</evidence>
<evidence type="ECO:0000256" key="1">
    <source>
        <dbReference type="SAM" id="Phobius"/>
    </source>
</evidence>
<name>A0A5K4FDI0_SCHMA</name>